<organism evidence="5 6">
    <name type="scientific">Limnobacter humi</name>
    <dbReference type="NCBI Taxonomy" id="1778671"/>
    <lineage>
        <taxon>Bacteria</taxon>
        <taxon>Pseudomonadati</taxon>
        <taxon>Pseudomonadota</taxon>
        <taxon>Betaproteobacteria</taxon>
        <taxon>Burkholderiales</taxon>
        <taxon>Burkholderiaceae</taxon>
        <taxon>Limnobacter</taxon>
    </lineage>
</organism>
<protein>
    <submittedName>
        <fullName evidence="5">Glycine zipper 2TM domain-containing protein</fullName>
    </submittedName>
</protein>
<dbReference type="PANTHER" id="PTHR35603">
    <property type="match status" value="1"/>
</dbReference>
<dbReference type="Proteomes" id="UP001204142">
    <property type="component" value="Unassembled WGS sequence"/>
</dbReference>
<dbReference type="InterPro" id="IPR051407">
    <property type="entry name" value="Bact_OM_lipoprot/Surf_antigen"/>
</dbReference>
<name>A0ABT1WI20_9BURK</name>
<comment type="subcellular location">
    <subcellularLocation>
        <location evidence="1">Membrane</location>
    </subcellularLocation>
</comment>
<feature type="region of interest" description="Disordered" evidence="3">
    <location>
        <begin position="54"/>
        <end position="91"/>
    </location>
</feature>
<dbReference type="InterPro" id="IPR008816">
    <property type="entry name" value="Gly_zipper_2TM_dom"/>
</dbReference>
<dbReference type="Pfam" id="PF05433">
    <property type="entry name" value="Rick_17kDa_Anti"/>
    <property type="match status" value="1"/>
</dbReference>
<feature type="compositionally biased region" description="Low complexity" evidence="3">
    <location>
        <begin position="78"/>
        <end position="91"/>
    </location>
</feature>
<evidence type="ECO:0000313" key="5">
    <source>
        <dbReference type="EMBL" id="MCQ8896362.1"/>
    </source>
</evidence>
<evidence type="ECO:0000256" key="2">
    <source>
        <dbReference type="ARBA" id="ARBA00023136"/>
    </source>
</evidence>
<proteinExistence type="predicted"/>
<evidence type="ECO:0000256" key="1">
    <source>
        <dbReference type="ARBA" id="ARBA00004370"/>
    </source>
</evidence>
<feature type="domain" description="Glycine zipper 2TM" evidence="4">
    <location>
        <begin position="119"/>
        <end position="160"/>
    </location>
</feature>
<keyword evidence="2" id="KW-0472">Membrane</keyword>
<feature type="compositionally biased region" description="Polar residues" evidence="3">
    <location>
        <begin position="65"/>
        <end position="77"/>
    </location>
</feature>
<keyword evidence="6" id="KW-1185">Reference proteome</keyword>
<evidence type="ECO:0000256" key="3">
    <source>
        <dbReference type="SAM" id="MobiDB-lite"/>
    </source>
</evidence>
<accession>A0ABT1WI20</accession>
<sequence length="207" mass="21036">MEVKRTHPLMITAAAAVILTCGIAIASMTGLLPSSKAENPLPEDVAAVDNNTTAKTAEADKASSKPATSHKTGTTHRSTSSAASNESSPTPAQVAAVCRDCGRVSDVRAIKVEGEGTGLGAIAGGVAGALLGKQFGNGRGQTAMTVAGAAGGAYVGNKIEKDRRSSTVYDVVVTFDDGTTRTFRENNSSWQVGDRVKVVNGQIASAS</sequence>
<gene>
    <name evidence="5" type="ORF">NQT62_07935</name>
</gene>
<evidence type="ECO:0000259" key="4">
    <source>
        <dbReference type="Pfam" id="PF05433"/>
    </source>
</evidence>
<reference evidence="5 6" key="1">
    <citation type="submission" date="2022-07" db="EMBL/GenBank/DDBJ databases">
        <authorList>
            <person name="Xamxidin M."/>
            <person name="Wu M."/>
        </authorList>
    </citation>
    <scope>NUCLEOTIDE SEQUENCE [LARGE SCALE GENOMIC DNA]</scope>
    <source>
        <strain evidence="5 6">NBRC 111650</strain>
    </source>
</reference>
<dbReference type="EMBL" id="JANIGO010000002">
    <property type="protein sequence ID" value="MCQ8896362.1"/>
    <property type="molecule type" value="Genomic_DNA"/>
</dbReference>
<evidence type="ECO:0000313" key="6">
    <source>
        <dbReference type="Proteomes" id="UP001204142"/>
    </source>
</evidence>
<comment type="caution">
    <text evidence="5">The sequence shown here is derived from an EMBL/GenBank/DDBJ whole genome shotgun (WGS) entry which is preliminary data.</text>
</comment>
<dbReference type="RefSeq" id="WP_256764127.1">
    <property type="nucleotide sequence ID" value="NZ_JANIGO010000002.1"/>
</dbReference>
<dbReference type="PANTHER" id="PTHR35603:SF2">
    <property type="entry name" value="OUTER MEMBRANE LIPOPROTEIN"/>
    <property type="match status" value="1"/>
</dbReference>